<keyword evidence="5" id="KW-1185">Reference proteome</keyword>
<evidence type="ECO:0000313" key="5">
    <source>
        <dbReference type="Proteomes" id="UP000276349"/>
    </source>
</evidence>
<comment type="caution">
    <text evidence="4">The sequence shown here is derived from an EMBL/GenBank/DDBJ whole genome shotgun (WGS) entry which is preliminary data.</text>
</comment>
<dbReference type="InterPro" id="IPR048493">
    <property type="entry name" value="DUF1980_N"/>
</dbReference>
<dbReference type="InterPro" id="IPR052955">
    <property type="entry name" value="UPF0703_membrane_permease"/>
</dbReference>
<feature type="domain" description="DUF1980" evidence="2">
    <location>
        <begin position="10"/>
        <end position="119"/>
    </location>
</feature>
<gene>
    <name evidence="4" type="ORF">EKG35_17460</name>
</gene>
<evidence type="ECO:0000313" key="4">
    <source>
        <dbReference type="EMBL" id="RTQ88799.1"/>
    </source>
</evidence>
<name>A0A3S0HGP9_9BACI</name>
<keyword evidence="1" id="KW-1133">Transmembrane helix</keyword>
<dbReference type="PANTHER" id="PTHR40047">
    <property type="entry name" value="UPF0703 PROTEIN YCGQ"/>
    <property type="match status" value="1"/>
</dbReference>
<dbReference type="InterPro" id="IPR048447">
    <property type="entry name" value="DUF1980_C"/>
</dbReference>
<dbReference type="Pfam" id="PF21537">
    <property type="entry name" value="DUF1980_C"/>
    <property type="match status" value="1"/>
</dbReference>
<feature type="domain" description="DUF1980" evidence="3">
    <location>
        <begin position="169"/>
        <end position="300"/>
    </location>
</feature>
<dbReference type="EMBL" id="RXNR01000073">
    <property type="protein sequence ID" value="RTQ88799.1"/>
    <property type="molecule type" value="Genomic_DNA"/>
</dbReference>
<organism evidence="4 5">
    <name type="scientific">Lysinibacillus telephonicus</name>
    <dbReference type="NCBI Taxonomy" id="1714840"/>
    <lineage>
        <taxon>Bacteria</taxon>
        <taxon>Bacillati</taxon>
        <taxon>Bacillota</taxon>
        <taxon>Bacilli</taxon>
        <taxon>Bacillales</taxon>
        <taxon>Bacillaceae</taxon>
        <taxon>Lysinibacillus</taxon>
    </lineage>
</organism>
<dbReference type="RefSeq" id="WP_126295832.1">
    <property type="nucleotide sequence ID" value="NZ_CP155468.1"/>
</dbReference>
<sequence length="306" mass="34860">MRFHFQHFLKAILLGLFTLFFTNLHITGDITKYINPKYDFMSKIAAVFFLVLFLIQLSRIWQKKHIHHVCSHGCSHDHGNDYWSLKRVVGYSIVAFPIITGFTLSPATLDSSIAANKGFLLSQGSNEEKVDSSDKDSLMEDAESLVEKENIDIYSSEHIPLPNNNYLSEEEYNDKFRLLQESETIQMTDDMFSSYYGEINENPQPYVGKTIKMSGFVFKEDGFTNNQLVISRFLITHCIADASIIGFLAEFQGAETIEEDTWIEIEGVIDIGTYGGYELPIIKVTSLNVVDEPSEPYIYPVLTLLE</sequence>
<reference evidence="4 5" key="1">
    <citation type="submission" date="2018-12" db="EMBL/GenBank/DDBJ databases">
        <authorList>
            <person name="Yu L."/>
        </authorList>
    </citation>
    <scope>NUCLEOTIDE SEQUENCE [LARGE SCALE GENOMIC DNA]</scope>
    <source>
        <strain evidence="4 5">S5H2222</strain>
    </source>
</reference>
<dbReference type="Pfam" id="PF09323">
    <property type="entry name" value="DUF1980"/>
    <property type="match status" value="1"/>
</dbReference>
<evidence type="ECO:0000259" key="3">
    <source>
        <dbReference type="Pfam" id="PF21537"/>
    </source>
</evidence>
<accession>A0A3S0HGP9</accession>
<feature type="transmembrane region" description="Helical" evidence="1">
    <location>
        <begin position="7"/>
        <end position="28"/>
    </location>
</feature>
<dbReference type="PANTHER" id="PTHR40047:SF1">
    <property type="entry name" value="UPF0703 PROTEIN YCGQ"/>
    <property type="match status" value="1"/>
</dbReference>
<dbReference type="NCBIfam" id="TIGR03943">
    <property type="entry name" value="TIGR03943 family putative permease subunit"/>
    <property type="match status" value="1"/>
</dbReference>
<dbReference type="OrthoDB" id="9770408at2"/>
<evidence type="ECO:0000259" key="2">
    <source>
        <dbReference type="Pfam" id="PF09323"/>
    </source>
</evidence>
<keyword evidence="1" id="KW-0472">Membrane</keyword>
<dbReference type="InterPro" id="IPR015402">
    <property type="entry name" value="DUF1980"/>
</dbReference>
<dbReference type="Proteomes" id="UP000276349">
    <property type="component" value="Unassembled WGS sequence"/>
</dbReference>
<feature type="transmembrane region" description="Helical" evidence="1">
    <location>
        <begin position="40"/>
        <end position="57"/>
    </location>
</feature>
<dbReference type="AlphaFoldDB" id="A0A3S0HGP9"/>
<evidence type="ECO:0000256" key="1">
    <source>
        <dbReference type="SAM" id="Phobius"/>
    </source>
</evidence>
<proteinExistence type="predicted"/>
<keyword evidence="1" id="KW-0812">Transmembrane</keyword>
<protein>
    <submittedName>
        <fullName evidence="4">TIGR03943 family protein</fullName>
    </submittedName>
</protein>